<comment type="similarity">
    <text evidence="1">Belongs to the eukaryotic ribosomal protein eS4 family.</text>
</comment>
<dbReference type="GO" id="GO:0003735">
    <property type="term" value="F:structural constituent of ribosome"/>
    <property type="evidence" value="ECO:0007669"/>
    <property type="project" value="InterPro"/>
</dbReference>
<dbReference type="GO" id="GO:0019843">
    <property type="term" value="F:rRNA binding"/>
    <property type="evidence" value="ECO:0007669"/>
    <property type="project" value="UniProtKB-KW"/>
</dbReference>
<dbReference type="PANTHER" id="PTHR11581:SF0">
    <property type="entry name" value="SMALL RIBOSOMAL SUBUNIT PROTEIN ES4"/>
    <property type="match status" value="1"/>
</dbReference>
<dbReference type="InterPro" id="IPR000876">
    <property type="entry name" value="Ribosomal_eS4"/>
</dbReference>
<dbReference type="Gene3D" id="3.10.290.10">
    <property type="entry name" value="RNA-binding S4 domain"/>
    <property type="match status" value="1"/>
</dbReference>
<protein>
    <recommendedName>
        <fullName evidence="6">Small ribosomal subunit protein eS4 central region domain-containing protein</fullName>
    </recommendedName>
</protein>
<dbReference type="GO" id="GO:0022627">
    <property type="term" value="C:cytosolic small ribosomal subunit"/>
    <property type="evidence" value="ECO:0007669"/>
    <property type="project" value="TreeGrafter"/>
</dbReference>
<dbReference type="Proteomes" id="UP000449547">
    <property type="component" value="Unassembled WGS sequence"/>
</dbReference>
<keyword evidence="5" id="KW-0687">Ribonucleoprotein</keyword>
<dbReference type="GO" id="GO:0006412">
    <property type="term" value="P:translation"/>
    <property type="evidence" value="ECO:0007669"/>
    <property type="project" value="InterPro"/>
</dbReference>
<evidence type="ECO:0000313" key="7">
    <source>
        <dbReference type="EMBL" id="KAA8902739.1"/>
    </source>
</evidence>
<feature type="domain" description="Small ribosomal subunit protein eS4 central region" evidence="6">
    <location>
        <begin position="30"/>
        <end position="104"/>
    </location>
</feature>
<dbReference type="InterPro" id="IPR038237">
    <property type="entry name" value="Ribosomal_eS4_central_sf"/>
</dbReference>
<dbReference type="InterPro" id="IPR036986">
    <property type="entry name" value="S4_RNA-bd_sf"/>
</dbReference>
<dbReference type="Gene3D" id="2.40.50.740">
    <property type="match status" value="1"/>
</dbReference>
<dbReference type="VEuPathDB" id="FungiDB:DIURU_002635"/>
<evidence type="ECO:0000256" key="2">
    <source>
        <dbReference type="ARBA" id="ARBA00022730"/>
    </source>
</evidence>
<evidence type="ECO:0000256" key="5">
    <source>
        <dbReference type="ARBA" id="ARBA00023274"/>
    </source>
</evidence>
<keyword evidence="8" id="KW-1185">Reference proteome</keyword>
<dbReference type="InterPro" id="IPR013845">
    <property type="entry name" value="Ribosomal_eS4_central_region"/>
</dbReference>
<gene>
    <name evidence="7" type="ORF">DIURU_002635</name>
</gene>
<evidence type="ECO:0000256" key="3">
    <source>
        <dbReference type="ARBA" id="ARBA00022884"/>
    </source>
</evidence>
<dbReference type="RefSeq" id="XP_034012487.1">
    <property type="nucleotide sequence ID" value="XM_034155308.1"/>
</dbReference>
<proteinExistence type="inferred from homology"/>
<dbReference type="PANTHER" id="PTHR11581">
    <property type="entry name" value="30S/40S RIBOSOMAL PROTEIN S4"/>
    <property type="match status" value="1"/>
</dbReference>
<dbReference type="AlphaFoldDB" id="A0A642UP82"/>
<comment type="caution">
    <text evidence="7">The sequence shown here is derived from an EMBL/GenBank/DDBJ whole genome shotgun (WGS) entry which is preliminary data.</text>
</comment>
<dbReference type="Pfam" id="PF00900">
    <property type="entry name" value="Ribosomal_S4e"/>
    <property type="match status" value="1"/>
</dbReference>
<dbReference type="OMA" id="SEWRCKS"/>
<keyword evidence="2" id="KW-0699">rRNA-binding</keyword>
<reference evidence="7 8" key="1">
    <citation type="submission" date="2019-07" db="EMBL/GenBank/DDBJ databases">
        <title>Genome assembly of two rare yeast pathogens: Diutina rugosa and Trichomonascus ciferrii.</title>
        <authorList>
            <person name="Mixao V."/>
            <person name="Saus E."/>
            <person name="Hansen A."/>
            <person name="Lass-Flor C."/>
            <person name="Gabaldon T."/>
        </authorList>
    </citation>
    <scope>NUCLEOTIDE SEQUENCE [LARGE SCALE GENOMIC DNA]</scope>
    <source>
        <strain evidence="7 8">CBS 613</strain>
    </source>
</reference>
<name>A0A642UP82_DIURU</name>
<dbReference type="FunFam" id="2.40.50.740:FF:000001">
    <property type="entry name" value="40S ribosomal protein S4"/>
    <property type="match status" value="1"/>
</dbReference>
<keyword evidence="4" id="KW-0689">Ribosomal protein</keyword>
<accession>A0A642UP82</accession>
<evidence type="ECO:0000256" key="1">
    <source>
        <dbReference type="ARBA" id="ARBA00007500"/>
    </source>
</evidence>
<evidence type="ECO:0000259" key="6">
    <source>
        <dbReference type="Pfam" id="PF00900"/>
    </source>
</evidence>
<sequence length="108" mass="12099">MQEHVKVDGKVRADTTFPAGFMDVISLEATNENIHLIYDVKGRFAVHRVTTKEASYKWAKVKAVQLGKRSIPYAVTHGGRTIKYPDPLVRVNDTVKIDLATGKITDFI</sequence>
<evidence type="ECO:0000313" key="8">
    <source>
        <dbReference type="Proteomes" id="UP000449547"/>
    </source>
</evidence>
<keyword evidence="3" id="KW-0694">RNA-binding</keyword>
<dbReference type="GeneID" id="54781286"/>
<dbReference type="OrthoDB" id="1109245at2759"/>
<dbReference type="EMBL" id="SWFT01000082">
    <property type="protein sequence ID" value="KAA8902739.1"/>
    <property type="molecule type" value="Genomic_DNA"/>
</dbReference>
<organism evidence="7 8">
    <name type="scientific">Diutina rugosa</name>
    <name type="common">Yeast</name>
    <name type="synonym">Candida rugosa</name>
    <dbReference type="NCBI Taxonomy" id="5481"/>
    <lineage>
        <taxon>Eukaryota</taxon>
        <taxon>Fungi</taxon>
        <taxon>Dikarya</taxon>
        <taxon>Ascomycota</taxon>
        <taxon>Saccharomycotina</taxon>
        <taxon>Pichiomycetes</taxon>
        <taxon>Debaryomycetaceae</taxon>
        <taxon>Diutina</taxon>
    </lineage>
</organism>
<evidence type="ECO:0000256" key="4">
    <source>
        <dbReference type="ARBA" id="ARBA00022980"/>
    </source>
</evidence>